<sequence>MTATYWGALDRFTAVVAAHPDREAVIFPDGKTASGLPDYRHVTYRELDAWSDALAVRLQSEGVGRGTRTIVLVLPSPELYAIMLGLLKIGAVPVVIDPGMGLRKMLNCLRAANAEAFIGIPQAHAARVLFRKYFREVRIPVTVGRRWFWRGPTLREWGLTSDSWGTVALGPAAADSAAQRIGAAVTRAAHRIGAQDSPAGFGSSRTGGTTASGTRQATATNPDAALVDFLTGGRTDVTAGAAASPAISPHHSGVLRGRVPAPADEVLLIAYTTGSTGPAKAVELTHGNLTAMVDQVDAARNRVAPGTSLITLPLVGILDMLLGSRCVLPPLIPSQVGSTDPLHVVDAVNRFGVRTIFASPAVLIPLLRHLELHRTEVPTLHSIYSGGAPVPDWCIAGLRTVLAADAEVHAGYGSTEALPMSTIESRELLGGLVERAHSGEGTCIGRPAEGVRARLVAITDAALPNWADAEALAGELAATRGIGELVVAGPNVSTRYYWPHEANRAGKIVDGDTVWHRTGDLAWIDDEGRIWFCGRKSQRLHTIDGPMFSVQVEQVFNVLDGVARTALVGVGPKGAQEPVLCVEAEAGADTAALMAALRHRAGEFAVAAKVSRFLFHPKFPVDIRHNAKIGREQLAVWAAEQIGAEK</sequence>
<dbReference type="Gene3D" id="3.40.50.980">
    <property type="match status" value="1"/>
</dbReference>
<dbReference type="KEGG" id="nhu:H0264_10050"/>
<dbReference type="EMBL" id="CP059399">
    <property type="protein sequence ID" value="QLY32548.1"/>
    <property type="molecule type" value="Genomic_DNA"/>
</dbReference>
<evidence type="ECO:0000313" key="3">
    <source>
        <dbReference type="EMBL" id="QLY32548.1"/>
    </source>
</evidence>
<dbReference type="Gene3D" id="3.40.50.12780">
    <property type="entry name" value="N-terminal domain of ligase-like"/>
    <property type="match status" value="1"/>
</dbReference>
<dbReference type="PANTHER" id="PTHR43767">
    <property type="entry name" value="LONG-CHAIN-FATTY-ACID--COA LIGASE"/>
    <property type="match status" value="1"/>
</dbReference>
<dbReference type="PANTHER" id="PTHR43767:SF1">
    <property type="entry name" value="NONRIBOSOMAL PEPTIDE SYNTHASE PES1 (EUROFUNG)-RELATED"/>
    <property type="match status" value="1"/>
</dbReference>
<accession>A0A7D6ZD10</accession>
<evidence type="ECO:0000313" key="4">
    <source>
        <dbReference type="Proteomes" id="UP000515512"/>
    </source>
</evidence>
<dbReference type="RefSeq" id="WP_181583713.1">
    <property type="nucleotide sequence ID" value="NZ_CP059399.1"/>
</dbReference>
<gene>
    <name evidence="3" type="ORF">H0264_10050</name>
</gene>
<dbReference type="Proteomes" id="UP000515512">
    <property type="component" value="Chromosome"/>
</dbReference>
<feature type="region of interest" description="Disordered" evidence="1">
    <location>
        <begin position="194"/>
        <end position="218"/>
    </location>
</feature>
<feature type="domain" description="AMP-dependent synthetase/ligase" evidence="2">
    <location>
        <begin position="13"/>
        <end position="497"/>
    </location>
</feature>
<name>A0A7D6ZD10_9NOCA</name>
<dbReference type="Pfam" id="PF00501">
    <property type="entry name" value="AMP-binding"/>
    <property type="match status" value="1"/>
</dbReference>
<protein>
    <submittedName>
        <fullName evidence="3">AMP-binding protein</fullName>
    </submittedName>
</protein>
<dbReference type="SUPFAM" id="SSF56801">
    <property type="entry name" value="Acetyl-CoA synthetase-like"/>
    <property type="match status" value="1"/>
</dbReference>
<reference evidence="3 4" key="1">
    <citation type="submission" date="2020-07" db="EMBL/GenBank/DDBJ databases">
        <authorList>
            <person name="Zhuang K."/>
            <person name="Ran Y."/>
        </authorList>
    </citation>
    <scope>NUCLEOTIDE SEQUENCE [LARGE SCALE GENOMIC DNA]</scope>
    <source>
        <strain evidence="3 4">WCH-YHL-001</strain>
    </source>
</reference>
<dbReference type="InterPro" id="IPR000873">
    <property type="entry name" value="AMP-dep_synth/lig_dom"/>
</dbReference>
<evidence type="ECO:0000259" key="2">
    <source>
        <dbReference type="Pfam" id="PF00501"/>
    </source>
</evidence>
<keyword evidence="4" id="KW-1185">Reference proteome</keyword>
<feature type="compositionally biased region" description="Low complexity" evidence="1">
    <location>
        <begin position="199"/>
        <end position="218"/>
    </location>
</feature>
<organism evidence="3 4">
    <name type="scientific">Nocardia huaxiensis</name>
    <dbReference type="NCBI Taxonomy" id="2755382"/>
    <lineage>
        <taxon>Bacteria</taxon>
        <taxon>Bacillati</taxon>
        <taxon>Actinomycetota</taxon>
        <taxon>Actinomycetes</taxon>
        <taxon>Mycobacteriales</taxon>
        <taxon>Nocardiaceae</taxon>
        <taxon>Nocardia</taxon>
    </lineage>
</organism>
<evidence type="ECO:0000256" key="1">
    <source>
        <dbReference type="SAM" id="MobiDB-lite"/>
    </source>
</evidence>
<dbReference type="InterPro" id="IPR042099">
    <property type="entry name" value="ANL_N_sf"/>
</dbReference>
<dbReference type="PROSITE" id="PS00455">
    <property type="entry name" value="AMP_BINDING"/>
    <property type="match status" value="1"/>
</dbReference>
<dbReference type="InterPro" id="IPR050237">
    <property type="entry name" value="ATP-dep_AMP-bd_enzyme"/>
</dbReference>
<proteinExistence type="predicted"/>
<dbReference type="InterPro" id="IPR020845">
    <property type="entry name" value="AMP-binding_CS"/>
</dbReference>
<dbReference type="AlphaFoldDB" id="A0A7D6ZD10"/>